<reference evidence="24" key="1">
    <citation type="journal article" date="2022" name="Cell">
        <title>Repeat-based holocentromeres influence genome architecture and karyotype evolution.</title>
        <authorList>
            <person name="Hofstatter P.G."/>
            <person name="Thangavel G."/>
            <person name="Lux T."/>
            <person name="Neumann P."/>
            <person name="Vondrak T."/>
            <person name="Novak P."/>
            <person name="Zhang M."/>
            <person name="Costa L."/>
            <person name="Castellani M."/>
            <person name="Scott A."/>
            <person name="Toegelov H."/>
            <person name="Fuchs J."/>
            <person name="Mata-Sucre Y."/>
            <person name="Dias Y."/>
            <person name="Vanzela A.L.L."/>
            <person name="Huettel B."/>
            <person name="Almeida C.C.S."/>
            <person name="Simkova H."/>
            <person name="Souza G."/>
            <person name="Pedrosa-Harand A."/>
            <person name="Macas J."/>
            <person name="Mayer K.F.X."/>
            <person name="Houben A."/>
            <person name="Marques A."/>
        </authorList>
    </citation>
    <scope>NUCLEOTIDE SEQUENCE</scope>
    <source>
        <strain evidence="24">RhyBre1mFocal</strain>
    </source>
</reference>
<dbReference type="FunFam" id="1.10.510.10:FF:000227">
    <property type="entry name" value="Serine/threonine-protein kinase"/>
    <property type="match status" value="1"/>
</dbReference>
<dbReference type="InterPro" id="IPR017441">
    <property type="entry name" value="Protein_kinase_ATP_BS"/>
</dbReference>
<evidence type="ECO:0000256" key="20">
    <source>
        <dbReference type="SAM" id="Phobius"/>
    </source>
</evidence>
<feature type="binding site" evidence="19">
    <location>
        <position position="541"/>
    </location>
    <ligand>
        <name>ATP</name>
        <dbReference type="ChEBI" id="CHEBI:30616"/>
    </ligand>
</feature>
<evidence type="ECO:0000256" key="11">
    <source>
        <dbReference type="ARBA" id="ARBA00022989"/>
    </source>
</evidence>
<evidence type="ECO:0000256" key="12">
    <source>
        <dbReference type="ARBA" id="ARBA00023136"/>
    </source>
</evidence>
<evidence type="ECO:0000256" key="2">
    <source>
        <dbReference type="ARBA" id="ARBA00022527"/>
    </source>
</evidence>
<dbReference type="SUPFAM" id="SSF56112">
    <property type="entry name" value="Protein kinase-like (PK-like)"/>
    <property type="match status" value="1"/>
</dbReference>
<keyword evidence="4 18" id="KW-0808">Transferase</keyword>
<keyword evidence="2 18" id="KW-0723">Serine/threonine-protein kinase</keyword>
<dbReference type="SMART" id="SM00473">
    <property type="entry name" value="PAN_AP"/>
    <property type="match status" value="1"/>
</dbReference>
<dbReference type="FunFam" id="3.30.200.20:FF:000178">
    <property type="entry name" value="serine/threonine-protein kinase PBS1-like"/>
    <property type="match status" value="1"/>
</dbReference>
<dbReference type="InterPro" id="IPR003609">
    <property type="entry name" value="Pan_app"/>
</dbReference>
<keyword evidence="11 20" id="KW-1133">Transmembrane helix</keyword>
<dbReference type="SMART" id="SM00108">
    <property type="entry name" value="B_lectin"/>
    <property type="match status" value="1"/>
</dbReference>
<dbReference type="GO" id="GO:0051707">
    <property type="term" value="P:response to other organism"/>
    <property type="evidence" value="ECO:0007669"/>
    <property type="project" value="UniProtKB-ARBA"/>
</dbReference>
<dbReference type="GO" id="GO:0030246">
    <property type="term" value="F:carbohydrate binding"/>
    <property type="evidence" value="ECO:0007669"/>
    <property type="project" value="UniProtKB-KW"/>
</dbReference>
<dbReference type="InterPro" id="IPR000719">
    <property type="entry name" value="Prot_kinase_dom"/>
</dbReference>
<evidence type="ECO:0000256" key="13">
    <source>
        <dbReference type="ARBA" id="ARBA00023157"/>
    </source>
</evidence>
<evidence type="ECO:0000256" key="7">
    <source>
        <dbReference type="ARBA" id="ARBA00022734"/>
    </source>
</evidence>
<comment type="similarity">
    <text evidence="18">Belongs to the protein kinase superfamily. Ser/Thr protein kinase family.</text>
</comment>
<comment type="subcellular location">
    <subcellularLocation>
        <location evidence="1">Membrane</location>
        <topology evidence="1">Single-pass type I membrane protein</topology>
    </subcellularLocation>
</comment>
<feature type="domain" description="Protein kinase" evidence="21">
    <location>
        <begin position="513"/>
        <end position="785"/>
    </location>
</feature>
<comment type="catalytic activity">
    <reaction evidence="16 18">
        <text>L-threonyl-[protein] + ATP = O-phospho-L-threonyl-[protein] + ADP + H(+)</text>
        <dbReference type="Rhea" id="RHEA:46608"/>
        <dbReference type="Rhea" id="RHEA-COMP:11060"/>
        <dbReference type="Rhea" id="RHEA-COMP:11605"/>
        <dbReference type="ChEBI" id="CHEBI:15378"/>
        <dbReference type="ChEBI" id="CHEBI:30013"/>
        <dbReference type="ChEBI" id="CHEBI:30616"/>
        <dbReference type="ChEBI" id="CHEBI:61977"/>
        <dbReference type="ChEBI" id="CHEBI:456216"/>
        <dbReference type="EC" id="2.7.11.1"/>
    </reaction>
</comment>
<evidence type="ECO:0000256" key="14">
    <source>
        <dbReference type="ARBA" id="ARBA00023170"/>
    </source>
</evidence>
<dbReference type="SMART" id="SM00220">
    <property type="entry name" value="S_TKc"/>
    <property type="match status" value="1"/>
</dbReference>
<evidence type="ECO:0000256" key="10">
    <source>
        <dbReference type="ARBA" id="ARBA00022840"/>
    </source>
</evidence>
<feature type="domain" description="Apple" evidence="23">
    <location>
        <begin position="367"/>
        <end position="450"/>
    </location>
</feature>
<evidence type="ECO:0000313" key="25">
    <source>
        <dbReference type="Proteomes" id="UP001151287"/>
    </source>
</evidence>
<dbReference type="PROSITE" id="PS00108">
    <property type="entry name" value="PROTEIN_KINASE_ST"/>
    <property type="match status" value="1"/>
</dbReference>
<dbReference type="InterPro" id="IPR001480">
    <property type="entry name" value="Bulb-type_lectin_dom"/>
</dbReference>
<dbReference type="InterPro" id="IPR024171">
    <property type="entry name" value="SRK-like_kinase"/>
</dbReference>
<feature type="transmembrane region" description="Helical" evidence="20">
    <location>
        <begin position="460"/>
        <end position="482"/>
    </location>
</feature>
<dbReference type="EC" id="2.7.11.1" evidence="18"/>
<name>A0A9P9ZA45_9POAL</name>
<dbReference type="PANTHER" id="PTHR47976:SF39">
    <property type="entry name" value="RECEPTOR-LIKE SERINE_THREONINE-PROTEIN KINASE"/>
    <property type="match status" value="1"/>
</dbReference>
<dbReference type="SUPFAM" id="SSF51110">
    <property type="entry name" value="alpha-D-mannose-specific plant lectins"/>
    <property type="match status" value="1"/>
</dbReference>
<dbReference type="PIRSF" id="PIRSF000641">
    <property type="entry name" value="SRK"/>
    <property type="match status" value="1"/>
</dbReference>
<keyword evidence="3" id="KW-0245">EGF-like domain</keyword>
<dbReference type="Pfam" id="PF08276">
    <property type="entry name" value="PAN_2"/>
    <property type="match status" value="1"/>
</dbReference>
<evidence type="ECO:0000256" key="4">
    <source>
        <dbReference type="ARBA" id="ARBA00022679"/>
    </source>
</evidence>
<evidence type="ECO:0000256" key="17">
    <source>
        <dbReference type="ARBA" id="ARBA00048679"/>
    </source>
</evidence>
<keyword evidence="25" id="KW-1185">Reference proteome</keyword>
<dbReference type="Proteomes" id="UP001151287">
    <property type="component" value="Unassembled WGS sequence"/>
</dbReference>
<evidence type="ECO:0000313" key="24">
    <source>
        <dbReference type="EMBL" id="KAJ1685162.1"/>
    </source>
</evidence>
<organism evidence="24 25">
    <name type="scientific">Rhynchospora breviuscula</name>
    <dbReference type="NCBI Taxonomy" id="2022672"/>
    <lineage>
        <taxon>Eukaryota</taxon>
        <taxon>Viridiplantae</taxon>
        <taxon>Streptophyta</taxon>
        <taxon>Embryophyta</taxon>
        <taxon>Tracheophyta</taxon>
        <taxon>Spermatophyta</taxon>
        <taxon>Magnoliopsida</taxon>
        <taxon>Liliopsida</taxon>
        <taxon>Poales</taxon>
        <taxon>Cyperaceae</taxon>
        <taxon>Cyperoideae</taxon>
        <taxon>Rhynchosporeae</taxon>
        <taxon>Rhynchospora</taxon>
    </lineage>
</organism>
<gene>
    <name evidence="24" type="ORF">LUZ63_016552</name>
</gene>
<dbReference type="Pfam" id="PF00069">
    <property type="entry name" value="Pkinase"/>
    <property type="match status" value="1"/>
</dbReference>
<dbReference type="Gene3D" id="3.30.200.20">
    <property type="entry name" value="Phosphorylase Kinase, domain 1"/>
    <property type="match status" value="1"/>
</dbReference>
<keyword evidence="9 18" id="KW-0418">Kinase</keyword>
<keyword evidence="8 18" id="KW-0547">Nucleotide-binding</keyword>
<keyword evidence="13" id="KW-1015">Disulfide bond</keyword>
<keyword evidence="10 18" id="KW-0067">ATP-binding</keyword>
<dbReference type="InterPro" id="IPR036426">
    <property type="entry name" value="Bulb-type_lectin_dom_sf"/>
</dbReference>
<dbReference type="OrthoDB" id="691936at2759"/>
<dbReference type="EMBL" id="JAMQYH010000005">
    <property type="protein sequence ID" value="KAJ1685162.1"/>
    <property type="molecule type" value="Genomic_DNA"/>
</dbReference>
<dbReference type="Gene3D" id="1.10.510.10">
    <property type="entry name" value="Transferase(Phosphotransferase) domain 1"/>
    <property type="match status" value="1"/>
</dbReference>
<keyword evidence="7" id="KW-0430">Lectin</keyword>
<keyword evidence="5 20" id="KW-0812">Transmembrane</keyword>
<accession>A0A9P9ZA45</accession>
<dbReference type="PROSITE" id="PS50927">
    <property type="entry name" value="BULB_LECTIN"/>
    <property type="match status" value="1"/>
</dbReference>
<dbReference type="GO" id="GO:0005524">
    <property type="term" value="F:ATP binding"/>
    <property type="evidence" value="ECO:0007669"/>
    <property type="project" value="UniProtKB-UniRule"/>
</dbReference>
<dbReference type="Gene3D" id="2.90.10.10">
    <property type="entry name" value="Bulb-type lectin domain"/>
    <property type="match status" value="1"/>
</dbReference>
<evidence type="ECO:0000256" key="18">
    <source>
        <dbReference type="PIRNR" id="PIRNR000641"/>
    </source>
</evidence>
<evidence type="ECO:0000256" key="6">
    <source>
        <dbReference type="ARBA" id="ARBA00022729"/>
    </source>
</evidence>
<protein>
    <recommendedName>
        <fullName evidence="18">Receptor-like serine/threonine-protein kinase</fullName>
        <ecNumber evidence="18">2.7.11.1</ecNumber>
    </recommendedName>
</protein>
<dbReference type="InterPro" id="IPR011009">
    <property type="entry name" value="Kinase-like_dom_sf"/>
</dbReference>
<evidence type="ECO:0000259" key="22">
    <source>
        <dbReference type="PROSITE" id="PS50927"/>
    </source>
</evidence>
<dbReference type="AlphaFoldDB" id="A0A9P9ZA45"/>
<comment type="catalytic activity">
    <reaction evidence="17 18">
        <text>L-seryl-[protein] + ATP = O-phospho-L-seryl-[protein] + ADP + H(+)</text>
        <dbReference type="Rhea" id="RHEA:17989"/>
        <dbReference type="Rhea" id="RHEA-COMP:9863"/>
        <dbReference type="Rhea" id="RHEA-COMP:11604"/>
        <dbReference type="ChEBI" id="CHEBI:15378"/>
        <dbReference type="ChEBI" id="CHEBI:29999"/>
        <dbReference type="ChEBI" id="CHEBI:30616"/>
        <dbReference type="ChEBI" id="CHEBI:83421"/>
        <dbReference type="ChEBI" id="CHEBI:456216"/>
        <dbReference type="EC" id="2.7.11.1"/>
    </reaction>
</comment>
<dbReference type="CDD" id="cd00028">
    <property type="entry name" value="B_lectin"/>
    <property type="match status" value="1"/>
</dbReference>
<comment type="caution">
    <text evidence="24">The sequence shown here is derived from an EMBL/GenBank/DDBJ whole genome shotgun (WGS) entry which is preliminary data.</text>
</comment>
<dbReference type="PROSITE" id="PS50948">
    <property type="entry name" value="PAN"/>
    <property type="match status" value="1"/>
</dbReference>
<evidence type="ECO:0000259" key="21">
    <source>
        <dbReference type="PROSITE" id="PS50011"/>
    </source>
</evidence>
<keyword evidence="14" id="KW-0675">Receptor</keyword>
<keyword evidence="6" id="KW-0732">Signal</keyword>
<evidence type="ECO:0000259" key="23">
    <source>
        <dbReference type="PROSITE" id="PS50948"/>
    </source>
</evidence>
<sequence>MESWRLEVKVELTRMPPAHRTWVGTQVDFANYDHFTELTINVCLLSISKNPKRLLFNDEDDRTPFEDDGTGESLNSSQTLVSEHNVFQLGFISEDESRSVNSTFWVSSEVYYLAISFVKSPDTVIWKANRDIPINQTEFSLDLSPRGNLVLSQTNLALNQTNQVIWSSGENASNPVSTVLVLLDNGNLVIRDRENTSRITWQSFNHPTDAWLPGAPLGSDKFSGINILLSYGKSSFEIDSSRTNGFIIKKTDGNNNYSGGFPPWLELQKLDQSSLVTFRDAREPYLFIQLSWSQISIRWIDNSGTLKTLWYAPGCNYNFYSLSTQYDYCLPARDLCSGPDTLQTTSSNDGDDQSYIAGCSRNISLNCQNTSYSRYFNTFYLIKNVTKYPDNAQSLAVKSENECETACFGDCFCSAYVYQLYSNTCSLWFGGLQNSLIQDYVGDKLINVRVHDRKRWSEPLWVYTLIISFMMPLLVFVSLYCWRHKVFLFLLKQPKEEQGLVVYSYSQIKGITKNFSNKLGEGGFGSVFKGYLTNLAIVAVKRLKHNSSDEKQFRTEVRTIGMIHHNNLVKLLGFCSKGAQQMLVYECMPFGSLDTYLFSNGRYVINWKTRYQIMLGIAKGLTYLHQECVDCIIHCDIKPENILLDEKFCPKIADFGMAKLLSRDCSRVLTTTRGTIGYLAPEWLSGQPITQKADVYSFGLMLFEIISGRRNREPIRVEECTYFPVYAAIKVNQGELLCLLDDKLEGLVNMDELDRACKIACWCIQDWEMERPSMEQVVRMLEGIVKIDMPPVPRELLYLSYIENNSSYYTFA</sequence>
<feature type="domain" description="Bulb-type lectin" evidence="22">
    <location>
        <begin position="65"/>
        <end position="203"/>
    </location>
</feature>
<dbReference type="InterPro" id="IPR051343">
    <property type="entry name" value="G-type_lectin_kinases/EP1-like"/>
</dbReference>
<dbReference type="CDD" id="cd01098">
    <property type="entry name" value="PAN_AP_plant"/>
    <property type="match status" value="1"/>
</dbReference>
<evidence type="ECO:0000256" key="9">
    <source>
        <dbReference type="ARBA" id="ARBA00022777"/>
    </source>
</evidence>
<dbReference type="GO" id="GO:0004674">
    <property type="term" value="F:protein serine/threonine kinase activity"/>
    <property type="evidence" value="ECO:0007669"/>
    <property type="project" value="UniProtKB-KW"/>
</dbReference>
<evidence type="ECO:0000256" key="8">
    <source>
        <dbReference type="ARBA" id="ARBA00022741"/>
    </source>
</evidence>
<dbReference type="Pfam" id="PF01453">
    <property type="entry name" value="B_lectin"/>
    <property type="match status" value="1"/>
</dbReference>
<evidence type="ECO:0000256" key="16">
    <source>
        <dbReference type="ARBA" id="ARBA00047899"/>
    </source>
</evidence>
<proteinExistence type="inferred from homology"/>
<evidence type="ECO:0000256" key="15">
    <source>
        <dbReference type="ARBA" id="ARBA00023180"/>
    </source>
</evidence>
<dbReference type="PROSITE" id="PS50011">
    <property type="entry name" value="PROTEIN_KINASE_DOM"/>
    <property type="match status" value="1"/>
</dbReference>
<dbReference type="PROSITE" id="PS00107">
    <property type="entry name" value="PROTEIN_KINASE_ATP"/>
    <property type="match status" value="1"/>
</dbReference>
<keyword evidence="12 20" id="KW-0472">Membrane</keyword>
<evidence type="ECO:0000256" key="3">
    <source>
        <dbReference type="ARBA" id="ARBA00022536"/>
    </source>
</evidence>
<evidence type="ECO:0000256" key="19">
    <source>
        <dbReference type="PROSITE-ProRule" id="PRU10141"/>
    </source>
</evidence>
<dbReference type="GO" id="GO:0016020">
    <property type="term" value="C:membrane"/>
    <property type="evidence" value="ECO:0007669"/>
    <property type="project" value="UniProtKB-SubCell"/>
</dbReference>
<evidence type="ECO:0000256" key="5">
    <source>
        <dbReference type="ARBA" id="ARBA00022692"/>
    </source>
</evidence>
<dbReference type="PANTHER" id="PTHR47976">
    <property type="entry name" value="G-TYPE LECTIN S-RECEPTOR-LIKE SERINE/THREONINE-PROTEIN KINASE SD2-5"/>
    <property type="match status" value="1"/>
</dbReference>
<evidence type="ECO:0000256" key="1">
    <source>
        <dbReference type="ARBA" id="ARBA00004479"/>
    </source>
</evidence>
<keyword evidence="15" id="KW-0325">Glycoprotein</keyword>
<dbReference type="InterPro" id="IPR008271">
    <property type="entry name" value="Ser/Thr_kinase_AS"/>
</dbReference>